<dbReference type="Gene3D" id="1.20.1250.20">
    <property type="entry name" value="MFS general substrate transporter like domains"/>
    <property type="match status" value="1"/>
</dbReference>
<accession>A0AA89BZ67</accession>
<sequence length="440" mass="49719">VPWLRILTSPPVWSIVFPHICCSWGEYTFVTNSPTYMKEVLKFDIKTKTREEWQTVFYITAAIYVTGAIVFVIFGSGDQQDWDPKDRDKDTNLPTNPEGETTPLLFSSRMSLAIMAFLGFCNLYMLRVNMSVAIVCMVNQTALRGNVSTESTDKSDNNRTGLDETSCVAELSHDNQESEDGEFLWDKRTQGVILGSFYWGYICTQIAGGWLSTRFGGKRVFGWFMFVCALATIFTPLAARAHVYFLITLRFLAGFCQGVVWPAQQSLWASWAPPLESSRLGGFGYAGSQIGNVITFPLAALLCKYGFDGGWSSIFYIFGGIGILWFIAWMILVYDSPNQHPRISEAERDYIVQSLEGKLADKNKQTQSEWQTVFYIAAAMYTVGAVFYLVFGSGEVQSWAVDDLNRTDIILEKKECTYHDDVQKENDKDVLNEQMPIEND</sequence>
<name>A0AA89BZ67_PINIB</name>
<evidence type="ECO:0000256" key="4">
    <source>
        <dbReference type="ARBA" id="ARBA00022989"/>
    </source>
</evidence>
<feature type="transmembrane region" description="Helical" evidence="7">
    <location>
        <begin position="313"/>
        <end position="334"/>
    </location>
</feature>
<feature type="transmembrane region" description="Helical" evidence="7">
    <location>
        <begin position="104"/>
        <end position="125"/>
    </location>
</feature>
<comment type="caution">
    <text evidence="9">The sequence shown here is derived from an EMBL/GenBank/DDBJ whole genome shotgun (WGS) entry which is preliminary data.</text>
</comment>
<reference evidence="9" key="1">
    <citation type="submission" date="2019-08" db="EMBL/GenBank/DDBJ databases">
        <title>The improved chromosome-level genome for the pearl oyster Pinctada fucata martensii using PacBio sequencing and Hi-C.</title>
        <authorList>
            <person name="Zheng Z."/>
        </authorList>
    </citation>
    <scope>NUCLEOTIDE SEQUENCE</scope>
    <source>
        <strain evidence="9">ZZ-2019</strain>
        <tissue evidence="9">Adductor muscle</tissue>
    </source>
</reference>
<evidence type="ECO:0000256" key="1">
    <source>
        <dbReference type="ARBA" id="ARBA00004651"/>
    </source>
</evidence>
<dbReference type="SUPFAM" id="SSF103473">
    <property type="entry name" value="MFS general substrate transporter"/>
    <property type="match status" value="2"/>
</dbReference>
<comment type="subcellular location">
    <subcellularLocation>
        <location evidence="1">Cell membrane</location>
        <topology evidence="1">Multi-pass membrane protein</topology>
    </subcellularLocation>
</comment>
<dbReference type="PANTHER" id="PTHR11662">
    <property type="entry name" value="SOLUTE CARRIER FAMILY 17"/>
    <property type="match status" value="1"/>
</dbReference>
<feature type="transmembrane region" description="Helical" evidence="7">
    <location>
        <begin position="243"/>
        <end position="263"/>
    </location>
</feature>
<evidence type="ECO:0000256" key="6">
    <source>
        <dbReference type="ARBA" id="ARBA00023180"/>
    </source>
</evidence>
<evidence type="ECO:0000256" key="5">
    <source>
        <dbReference type="ARBA" id="ARBA00023136"/>
    </source>
</evidence>
<dbReference type="FunFam" id="1.20.1250.20:FF:000067">
    <property type="entry name" value="sialin isoform X2"/>
    <property type="match status" value="1"/>
</dbReference>
<dbReference type="AlphaFoldDB" id="A0AA89BZ67"/>
<dbReference type="Proteomes" id="UP001186944">
    <property type="component" value="Unassembled WGS sequence"/>
</dbReference>
<gene>
    <name evidence="9" type="ORF">FSP39_021470</name>
</gene>
<dbReference type="EMBL" id="VSWD01000008">
    <property type="protein sequence ID" value="KAK3095969.1"/>
    <property type="molecule type" value="Genomic_DNA"/>
</dbReference>
<evidence type="ECO:0000256" key="7">
    <source>
        <dbReference type="SAM" id="Phobius"/>
    </source>
</evidence>
<proteinExistence type="predicted"/>
<dbReference type="PROSITE" id="PS50850">
    <property type="entry name" value="MFS"/>
    <property type="match status" value="1"/>
</dbReference>
<dbReference type="GO" id="GO:0006820">
    <property type="term" value="P:monoatomic anion transport"/>
    <property type="evidence" value="ECO:0007669"/>
    <property type="project" value="TreeGrafter"/>
</dbReference>
<dbReference type="InterPro" id="IPR050382">
    <property type="entry name" value="MFS_Na/Anion_cotransporter"/>
</dbReference>
<dbReference type="GO" id="GO:0022857">
    <property type="term" value="F:transmembrane transporter activity"/>
    <property type="evidence" value="ECO:0007669"/>
    <property type="project" value="InterPro"/>
</dbReference>
<evidence type="ECO:0000313" key="10">
    <source>
        <dbReference type="Proteomes" id="UP001186944"/>
    </source>
</evidence>
<feature type="transmembrane region" description="Helical" evidence="7">
    <location>
        <begin position="283"/>
        <end position="307"/>
    </location>
</feature>
<evidence type="ECO:0000313" key="9">
    <source>
        <dbReference type="EMBL" id="KAK3095969.1"/>
    </source>
</evidence>
<feature type="transmembrane region" description="Helical" evidence="7">
    <location>
        <begin position="220"/>
        <end position="237"/>
    </location>
</feature>
<dbReference type="InterPro" id="IPR020846">
    <property type="entry name" value="MFS_dom"/>
</dbReference>
<feature type="transmembrane region" description="Helical" evidence="7">
    <location>
        <begin position="56"/>
        <end position="77"/>
    </location>
</feature>
<dbReference type="InterPro" id="IPR036259">
    <property type="entry name" value="MFS_trans_sf"/>
</dbReference>
<keyword evidence="10" id="KW-1185">Reference proteome</keyword>
<keyword evidence="5 7" id="KW-0472">Membrane</keyword>
<dbReference type="Pfam" id="PF07690">
    <property type="entry name" value="MFS_1"/>
    <property type="match status" value="1"/>
</dbReference>
<feature type="non-terminal residue" evidence="9">
    <location>
        <position position="1"/>
    </location>
</feature>
<keyword evidence="6" id="KW-0325">Glycoprotein</keyword>
<evidence type="ECO:0000256" key="2">
    <source>
        <dbReference type="ARBA" id="ARBA00022475"/>
    </source>
</evidence>
<feature type="domain" description="Major facilitator superfamily (MFS) profile" evidence="8">
    <location>
        <begin position="108"/>
        <end position="440"/>
    </location>
</feature>
<protein>
    <recommendedName>
        <fullName evidence="8">Major facilitator superfamily (MFS) profile domain-containing protein</fullName>
    </recommendedName>
</protein>
<dbReference type="PANTHER" id="PTHR11662:SF399">
    <property type="entry name" value="FI19708P1-RELATED"/>
    <property type="match status" value="1"/>
</dbReference>
<keyword evidence="3 7" id="KW-0812">Transmembrane</keyword>
<feature type="transmembrane region" description="Helical" evidence="7">
    <location>
        <begin position="372"/>
        <end position="391"/>
    </location>
</feature>
<organism evidence="9 10">
    <name type="scientific">Pinctada imbricata</name>
    <name type="common">Atlantic pearl-oyster</name>
    <name type="synonym">Pinctada martensii</name>
    <dbReference type="NCBI Taxonomy" id="66713"/>
    <lineage>
        <taxon>Eukaryota</taxon>
        <taxon>Metazoa</taxon>
        <taxon>Spiralia</taxon>
        <taxon>Lophotrochozoa</taxon>
        <taxon>Mollusca</taxon>
        <taxon>Bivalvia</taxon>
        <taxon>Autobranchia</taxon>
        <taxon>Pteriomorphia</taxon>
        <taxon>Pterioida</taxon>
        <taxon>Pterioidea</taxon>
        <taxon>Pteriidae</taxon>
        <taxon>Pinctada</taxon>
    </lineage>
</organism>
<evidence type="ECO:0000259" key="8">
    <source>
        <dbReference type="PROSITE" id="PS50850"/>
    </source>
</evidence>
<keyword evidence="2" id="KW-1003">Cell membrane</keyword>
<evidence type="ECO:0000256" key="3">
    <source>
        <dbReference type="ARBA" id="ARBA00022692"/>
    </source>
</evidence>
<dbReference type="GO" id="GO:0005886">
    <property type="term" value="C:plasma membrane"/>
    <property type="evidence" value="ECO:0007669"/>
    <property type="project" value="UniProtKB-SubCell"/>
</dbReference>
<dbReference type="InterPro" id="IPR011701">
    <property type="entry name" value="MFS"/>
</dbReference>
<keyword evidence="4 7" id="KW-1133">Transmembrane helix</keyword>